<dbReference type="EMBL" id="LWCS01000020">
    <property type="protein sequence ID" value="OAN38973.1"/>
    <property type="molecule type" value="Genomic_DNA"/>
</dbReference>
<keyword evidence="1" id="KW-1133">Transmembrane helix</keyword>
<dbReference type="RefSeq" id="WP_064281623.1">
    <property type="nucleotide sequence ID" value="NZ_LWCS01000020.1"/>
</dbReference>
<dbReference type="AlphaFoldDB" id="A0A178LWS4"/>
<sequence>MIADTTLDTRHVHRWRWAALTLAVAQLFTPAAITQVYGEFLSTGATNQALITPAGWAFSIWGVITLLCALTCAAVTRFGLNAPWERQLLRWTSLVFVGFIAWLLAAAQNWLWLTVAIFIVMVTALLRIMSTLTQRGATAATPSWLLRLTTVTLGLYLGWSGVAVFANVAAALIDGGWSSDAVAWQAVILVAAAVAACALTMYLRGTPGYVAATLWALVAISVGAAQRGSTLLAGMSAVAAGAVVAAAIVAVVIRGTGRG</sequence>
<keyword evidence="1" id="KW-0812">Transmembrane</keyword>
<feature type="transmembrane region" description="Helical" evidence="1">
    <location>
        <begin position="54"/>
        <end position="76"/>
    </location>
</feature>
<feature type="transmembrane region" description="Helical" evidence="1">
    <location>
        <begin position="182"/>
        <end position="202"/>
    </location>
</feature>
<dbReference type="Proteomes" id="UP000078396">
    <property type="component" value="Unassembled WGS sequence"/>
</dbReference>
<feature type="transmembrane region" description="Helical" evidence="1">
    <location>
        <begin position="88"/>
        <end position="105"/>
    </location>
</feature>
<keyword evidence="1" id="KW-0472">Membrane</keyword>
<feature type="transmembrane region" description="Helical" evidence="1">
    <location>
        <begin position="111"/>
        <end position="132"/>
    </location>
</feature>
<accession>A0A178LWS4</accession>
<feature type="transmembrane region" description="Helical" evidence="1">
    <location>
        <begin position="209"/>
        <end position="225"/>
    </location>
</feature>
<organism evidence="2 3">
    <name type="scientific">Mycolicibacterium iranicum</name>
    <name type="common">Mycobacterium iranicum</name>
    <dbReference type="NCBI Taxonomy" id="912594"/>
    <lineage>
        <taxon>Bacteria</taxon>
        <taxon>Bacillati</taxon>
        <taxon>Actinomycetota</taxon>
        <taxon>Actinomycetes</taxon>
        <taxon>Mycobacteriales</taxon>
        <taxon>Mycobacteriaceae</taxon>
        <taxon>Mycolicibacterium</taxon>
    </lineage>
</organism>
<feature type="transmembrane region" description="Helical" evidence="1">
    <location>
        <begin position="231"/>
        <end position="253"/>
    </location>
</feature>
<evidence type="ECO:0000256" key="1">
    <source>
        <dbReference type="SAM" id="Phobius"/>
    </source>
</evidence>
<name>A0A178LWS4_MYCIR</name>
<protein>
    <submittedName>
        <fullName evidence="2">Uncharacterized protein</fullName>
    </submittedName>
</protein>
<reference evidence="2 3" key="1">
    <citation type="submission" date="2016-04" db="EMBL/GenBank/DDBJ databases">
        <title>Draft Genome Sequences of Staphylococcus capitis Strain H36, S. capitis Strain H65, S. cohnii Strain H62, S. hominis Strain H69, Mycobacterium iranicum Strain H39, Plantibacter sp. Strain H53, Pseudomonas oryzihabitans Strain H72, and Microbacterium sp. Strain H83, isolated from residential settings.</title>
        <authorList>
            <person name="Lymperopoulou D."/>
            <person name="Adams R.I."/>
            <person name="Lindow S."/>
            <person name="Coil D.A."/>
            <person name="Jospin G."/>
            <person name="Eisen J.A."/>
        </authorList>
    </citation>
    <scope>NUCLEOTIDE SEQUENCE [LARGE SCALE GENOMIC DNA]</scope>
    <source>
        <strain evidence="2 3">H39</strain>
    </source>
</reference>
<evidence type="ECO:0000313" key="3">
    <source>
        <dbReference type="Proteomes" id="UP000078396"/>
    </source>
</evidence>
<feature type="transmembrane region" description="Helical" evidence="1">
    <location>
        <begin position="144"/>
        <end position="170"/>
    </location>
</feature>
<dbReference type="OrthoDB" id="5189031at2"/>
<evidence type="ECO:0000313" key="2">
    <source>
        <dbReference type="EMBL" id="OAN38973.1"/>
    </source>
</evidence>
<proteinExistence type="predicted"/>
<comment type="caution">
    <text evidence="2">The sequence shown here is derived from an EMBL/GenBank/DDBJ whole genome shotgun (WGS) entry which is preliminary data.</text>
</comment>
<gene>
    <name evidence="2" type="ORF">A4X20_19540</name>
</gene>